<reference evidence="5" key="1">
    <citation type="submission" date="2016-10" db="EMBL/GenBank/DDBJ databases">
        <authorList>
            <person name="Varghese N."/>
            <person name="Submissions S."/>
        </authorList>
    </citation>
    <scope>NUCLEOTIDE SEQUENCE [LARGE SCALE GENOMIC DNA]</scope>
    <source>
        <strain evidence="5">DSM 44208</strain>
    </source>
</reference>
<dbReference type="SUPFAM" id="SSF55961">
    <property type="entry name" value="Bet v1-like"/>
    <property type="match status" value="1"/>
</dbReference>
<dbReference type="STRING" id="1523247.SAMN05660464_0377"/>
<accession>A0A1I5UQI2</accession>
<dbReference type="OrthoDB" id="8117292at2"/>
<dbReference type="Proteomes" id="UP000198857">
    <property type="component" value="Unassembled WGS sequence"/>
</dbReference>
<evidence type="ECO:0000313" key="4">
    <source>
        <dbReference type="EMBL" id="SFP97521.1"/>
    </source>
</evidence>
<feature type="region of interest" description="Disordered" evidence="2">
    <location>
        <begin position="1"/>
        <end position="22"/>
    </location>
</feature>
<evidence type="ECO:0000256" key="2">
    <source>
        <dbReference type="SAM" id="MobiDB-lite"/>
    </source>
</evidence>
<dbReference type="InterPro" id="IPR013538">
    <property type="entry name" value="ASHA1/2-like_C"/>
</dbReference>
<dbReference type="InterPro" id="IPR023393">
    <property type="entry name" value="START-like_dom_sf"/>
</dbReference>
<dbReference type="EMBL" id="FOWQ01000011">
    <property type="protein sequence ID" value="SFP97521.1"/>
    <property type="molecule type" value="Genomic_DNA"/>
</dbReference>
<proteinExistence type="inferred from homology"/>
<gene>
    <name evidence="4" type="ORF">SAMN05660464_0377</name>
</gene>
<evidence type="ECO:0000313" key="5">
    <source>
        <dbReference type="Proteomes" id="UP000198857"/>
    </source>
</evidence>
<feature type="domain" description="Activator of Hsp90 ATPase homologue 1/2-like C-terminal" evidence="3">
    <location>
        <begin position="38"/>
        <end position="151"/>
    </location>
</feature>
<comment type="similarity">
    <text evidence="1">Belongs to the AHA1 family.</text>
</comment>
<organism evidence="4 5">
    <name type="scientific">Geodermatophilus dictyosporus</name>
    <dbReference type="NCBI Taxonomy" id="1523247"/>
    <lineage>
        <taxon>Bacteria</taxon>
        <taxon>Bacillati</taxon>
        <taxon>Actinomycetota</taxon>
        <taxon>Actinomycetes</taxon>
        <taxon>Geodermatophilales</taxon>
        <taxon>Geodermatophilaceae</taxon>
        <taxon>Geodermatophilus</taxon>
    </lineage>
</organism>
<dbReference type="RefSeq" id="WP_091116552.1">
    <property type="nucleotide sequence ID" value="NZ_FOWQ01000011.1"/>
</dbReference>
<sequence length="177" mass="19456">MTDQQTPAAAPTDRRGAVSALPDGRQRLEFRRSWPDGPDEVWAALTGPDRLPRWIGTYEGERAPGGRGSFTMTHESEPASEEVTIVECDPPRRLVVEWVQAGAEGWRVELDLTVESGRTTLHFVQVFPAGTDVTDFALGWHWYLDKLDAEVGGRPVPADWDAFLAAAGPDYGRAPDA</sequence>
<protein>
    <submittedName>
        <fullName evidence="4">Uncharacterized conserved protein YndB, AHSA1/START domain</fullName>
    </submittedName>
</protein>
<dbReference type="Pfam" id="PF08327">
    <property type="entry name" value="AHSA1"/>
    <property type="match status" value="1"/>
</dbReference>
<keyword evidence="5" id="KW-1185">Reference proteome</keyword>
<evidence type="ECO:0000259" key="3">
    <source>
        <dbReference type="Pfam" id="PF08327"/>
    </source>
</evidence>
<dbReference type="AlphaFoldDB" id="A0A1I5UQI2"/>
<name>A0A1I5UQI2_9ACTN</name>
<evidence type="ECO:0000256" key="1">
    <source>
        <dbReference type="ARBA" id="ARBA00006817"/>
    </source>
</evidence>
<dbReference type="Gene3D" id="3.30.530.20">
    <property type="match status" value="1"/>
</dbReference>